<organism evidence="1 2">
    <name type="scientific">Arthrobacter oryzae</name>
    <dbReference type="NCBI Taxonomy" id="409290"/>
    <lineage>
        <taxon>Bacteria</taxon>
        <taxon>Bacillati</taxon>
        <taxon>Actinomycetota</taxon>
        <taxon>Actinomycetes</taxon>
        <taxon>Micrococcales</taxon>
        <taxon>Micrococcaceae</taxon>
        <taxon>Arthrobacter</taxon>
    </lineage>
</organism>
<dbReference type="InterPro" id="IPR008868">
    <property type="entry name" value="TniB"/>
</dbReference>
<keyword evidence="2" id="KW-1185">Reference proteome</keyword>
<protein>
    <recommendedName>
        <fullName evidence="3">AAA family ATPase</fullName>
    </recommendedName>
</protein>
<dbReference type="Proteomes" id="UP000273807">
    <property type="component" value="Unassembled WGS sequence"/>
</dbReference>
<dbReference type="Gene3D" id="3.40.50.300">
    <property type="entry name" value="P-loop containing nucleotide triphosphate hydrolases"/>
    <property type="match status" value="1"/>
</dbReference>
<reference evidence="1 2" key="1">
    <citation type="submission" date="2018-10" db="EMBL/GenBank/DDBJ databases">
        <title>Genome sequencing of Arthrobacter oryzae TNB02.</title>
        <authorList>
            <person name="Cho Y.-J."/>
            <person name="Cho A."/>
            <person name="Kim O.-S."/>
        </authorList>
    </citation>
    <scope>NUCLEOTIDE SEQUENCE [LARGE SCALE GENOMIC DNA]</scope>
    <source>
        <strain evidence="1 2">TNB02</strain>
    </source>
</reference>
<dbReference type="AlphaFoldDB" id="A0A3N0BQX5"/>
<dbReference type="Pfam" id="PF05621">
    <property type="entry name" value="TniB"/>
    <property type="match status" value="1"/>
</dbReference>
<comment type="caution">
    <text evidence="1">The sequence shown here is derived from an EMBL/GenBank/DDBJ whole genome shotgun (WGS) entry which is preliminary data.</text>
</comment>
<dbReference type="SUPFAM" id="SSF52540">
    <property type="entry name" value="P-loop containing nucleoside triphosphate hydrolases"/>
    <property type="match status" value="1"/>
</dbReference>
<dbReference type="OrthoDB" id="3337229at2"/>
<evidence type="ECO:0000313" key="1">
    <source>
        <dbReference type="EMBL" id="RNL51406.1"/>
    </source>
</evidence>
<accession>A0A3N0BQX5</accession>
<proteinExistence type="predicted"/>
<evidence type="ECO:0000313" key="2">
    <source>
        <dbReference type="Proteomes" id="UP000273807"/>
    </source>
</evidence>
<sequence length="350" mass="38725">MFFSERPPEVLDQWEGLTNVLSRSSELPELPDAATWAEMGPGERDAFNNRRLDYLGADLVISTPQLRAVVRKAQLAVLQNRSRVAGRLGVLISGESTMGKTTACLAAMKTIYGRYALQYPQFMELDHKPVIYIEVPAGCTGKAVVGRFAQFLGLPIRSRDTLESLLTTVVGQLQKSRTVLVVVDEIHNLSTVNNGNGESVDVLKSLSNRVPATFLYAGINIHLGPLLTGDRGQQIRGRFTAEVLHRYMTATTTEKALWKKIIESFEHQLLLFNHHEGDLAADTEYLHDRTRGSIGSLGRLLTGAAQWLISTNVEASDETITREVLESIPLDIDASENWLQSDLAHMDDGK</sequence>
<dbReference type="EMBL" id="RBED01000128">
    <property type="protein sequence ID" value="RNL51406.1"/>
    <property type="molecule type" value="Genomic_DNA"/>
</dbReference>
<name>A0A3N0BQX5_9MICC</name>
<gene>
    <name evidence="1" type="ORF">D7003_16235</name>
</gene>
<evidence type="ECO:0008006" key="3">
    <source>
        <dbReference type="Google" id="ProtNLM"/>
    </source>
</evidence>
<dbReference type="RefSeq" id="WP_123256466.1">
    <property type="nucleotide sequence ID" value="NZ_RBED01000128.1"/>
</dbReference>
<dbReference type="InterPro" id="IPR027417">
    <property type="entry name" value="P-loop_NTPase"/>
</dbReference>